<dbReference type="InterPro" id="IPR034151">
    <property type="entry name" value="TOPRIM_DnaG_bac"/>
</dbReference>
<protein>
    <recommendedName>
        <fullName evidence="1">Toprim domain-containing protein</fullName>
    </recommendedName>
</protein>
<reference evidence="2 3" key="1">
    <citation type="submission" date="2015-09" db="EMBL/GenBank/DDBJ databases">
        <title>Aphanizomenon flos-aquae WA102.</title>
        <authorList>
            <person name="Driscoll C."/>
        </authorList>
    </citation>
    <scope>NUCLEOTIDE SEQUENCE [LARGE SCALE GENOMIC DNA]</scope>
    <source>
        <strain evidence="2">WA102</strain>
    </source>
</reference>
<dbReference type="AlphaFoldDB" id="A0A1B7X897"/>
<dbReference type="SUPFAM" id="SSF56731">
    <property type="entry name" value="DNA primase core"/>
    <property type="match status" value="1"/>
</dbReference>
<dbReference type="GO" id="GO:0006269">
    <property type="term" value="P:DNA replication, synthesis of primer"/>
    <property type="evidence" value="ECO:0007669"/>
    <property type="project" value="TreeGrafter"/>
</dbReference>
<proteinExistence type="predicted"/>
<dbReference type="InterPro" id="IPR006171">
    <property type="entry name" value="TOPRIM_dom"/>
</dbReference>
<accession>A0A1B7X897</accession>
<comment type="caution">
    <text evidence="2">The sequence shown here is derived from an EMBL/GenBank/DDBJ whole genome shotgun (WGS) entry which is preliminary data.</text>
</comment>
<dbReference type="SMART" id="SM00493">
    <property type="entry name" value="TOPRIM"/>
    <property type="match status" value="1"/>
</dbReference>
<dbReference type="Proteomes" id="UP000092093">
    <property type="component" value="Unassembled WGS sequence"/>
</dbReference>
<gene>
    <name evidence="2" type="ORF">AN484_01185</name>
</gene>
<dbReference type="InterPro" id="IPR050219">
    <property type="entry name" value="DnaG_primase"/>
</dbReference>
<evidence type="ECO:0000259" key="1">
    <source>
        <dbReference type="PROSITE" id="PS50880"/>
    </source>
</evidence>
<dbReference type="PROSITE" id="PS50880">
    <property type="entry name" value="TOPRIM"/>
    <property type="match status" value="1"/>
</dbReference>
<dbReference type="PANTHER" id="PTHR30313">
    <property type="entry name" value="DNA PRIMASE"/>
    <property type="match status" value="1"/>
</dbReference>
<dbReference type="PANTHER" id="PTHR30313:SF2">
    <property type="entry name" value="DNA PRIMASE"/>
    <property type="match status" value="1"/>
</dbReference>
<dbReference type="EMBL" id="LJOW01000002">
    <property type="protein sequence ID" value="OBQ45609.1"/>
    <property type="molecule type" value="Genomic_DNA"/>
</dbReference>
<organism evidence="2 3">
    <name type="scientific">Aphanizomenon flos-aquae WA102</name>
    <dbReference type="NCBI Taxonomy" id="1710896"/>
    <lineage>
        <taxon>Bacteria</taxon>
        <taxon>Bacillati</taxon>
        <taxon>Cyanobacteriota</taxon>
        <taxon>Cyanophyceae</taxon>
        <taxon>Nostocales</taxon>
        <taxon>Aphanizomenonaceae</taxon>
        <taxon>Aphanizomenon</taxon>
    </lineage>
</organism>
<evidence type="ECO:0000313" key="3">
    <source>
        <dbReference type="Proteomes" id="UP000092093"/>
    </source>
</evidence>
<sequence length="238" mass="26930">MHMSNRTYFEAARFIKSKETETSIETDIDRALYKKPEFVIFDELVLKRLHNNLLASDRAKDYFNYRKITKDSASKFSLGYSDKQDMVTVPVHSPDGLPIGFVGRSIEGKEFKNTPGLPKSKTLFNLHRVKSSGTVYVVESSFDAIRLDQVGLPAIATLGSNVSNIQIELLQKYFNDIIVIADNDEAGGNMKTKIVEKLGSRVSVIQLNKQYKDIGDMDDKSIQELDFQFDKSIQSMLN</sequence>
<dbReference type="Gene3D" id="3.40.1360.10">
    <property type="match status" value="1"/>
</dbReference>
<evidence type="ECO:0000313" key="2">
    <source>
        <dbReference type="EMBL" id="OBQ45609.1"/>
    </source>
</evidence>
<feature type="domain" description="Toprim" evidence="1">
    <location>
        <begin position="133"/>
        <end position="210"/>
    </location>
</feature>
<dbReference type="Pfam" id="PF13155">
    <property type="entry name" value="Toprim_2"/>
    <property type="match status" value="1"/>
</dbReference>
<dbReference type="CDD" id="cd03364">
    <property type="entry name" value="TOPRIM_DnaG_primases"/>
    <property type="match status" value="1"/>
</dbReference>
<name>A0A1B7X897_APHFL</name>
<dbReference type="GO" id="GO:0005737">
    <property type="term" value="C:cytoplasm"/>
    <property type="evidence" value="ECO:0007669"/>
    <property type="project" value="TreeGrafter"/>
</dbReference>